<evidence type="ECO:0000256" key="8">
    <source>
        <dbReference type="ARBA" id="ARBA00023155"/>
    </source>
</evidence>
<dbReference type="Pfam" id="PF16878">
    <property type="entry name" value="SIX1_SD"/>
    <property type="match status" value="1"/>
</dbReference>
<dbReference type="InParanoid" id="G3P0M9"/>
<dbReference type="GO" id="GO:0005667">
    <property type="term" value="C:transcription regulator complex"/>
    <property type="evidence" value="ECO:0007669"/>
    <property type="project" value="TreeGrafter"/>
</dbReference>
<dbReference type="GO" id="GO:0000981">
    <property type="term" value="F:DNA-binding transcription factor activity, RNA polymerase II-specific"/>
    <property type="evidence" value="ECO:0007669"/>
    <property type="project" value="InterPro"/>
</dbReference>
<name>G3P0M9_GASAC</name>
<evidence type="ECO:0000256" key="10">
    <source>
        <dbReference type="ARBA" id="ARBA00023242"/>
    </source>
</evidence>
<keyword evidence="5" id="KW-0217">Developmental protein</keyword>
<accession>G3P0M9</accession>
<dbReference type="InterPro" id="IPR017970">
    <property type="entry name" value="Homeobox_CS"/>
</dbReference>
<evidence type="ECO:0000256" key="1">
    <source>
        <dbReference type="ARBA" id="ARBA00003263"/>
    </source>
</evidence>
<keyword evidence="8 11" id="KW-0371">Homeobox</keyword>
<evidence type="ECO:0000313" key="15">
    <source>
        <dbReference type="Ensembl" id="ENSGACP00000011152.1"/>
    </source>
</evidence>
<dbReference type="PANTHER" id="PTHR10390">
    <property type="entry name" value="HOMEOBOX PROTEIN SIX"/>
    <property type="match status" value="1"/>
</dbReference>
<reference evidence="15" key="2">
    <citation type="submission" date="2024-04" db="UniProtKB">
        <authorList>
            <consortium name="Ensembl"/>
        </authorList>
    </citation>
    <scope>IDENTIFICATION</scope>
</reference>
<dbReference type="InterPro" id="IPR001356">
    <property type="entry name" value="HD"/>
</dbReference>
<dbReference type="PANTHER" id="PTHR10390:SF64">
    <property type="entry name" value="HOMEOBOX PROTEIN SIX4-RELATED"/>
    <property type="match status" value="1"/>
</dbReference>
<dbReference type="AlphaFoldDB" id="G3P0M9"/>
<evidence type="ECO:0000256" key="11">
    <source>
        <dbReference type="PROSITE-ProRule" id="PRU00108"/>
    </source>
</evidence>
<dbReference type="SUPFAM" id="SSF46689">
    <property type="entry name" value="Homeodomain-like"/>
    <property type="match status" value="1"/>
</dbReference>
<dbReference type="GO" id="GO:0000978">
    <property type="term" value="F:RNA polymerase II cis-regulatory region sequence-specific DNA binding"/>
    <property type="evidence" value="ECO:0007669"/>
    <property type="project" value="TreeGrafter"/>
</dbReference>
<dbReference type="Gene3D" id="1.10.10.60">
    <property type="entry name" value="Homeodomain-like"/>
    <property type="match status" value="1"/>
</dbReference>
<dbReference type="InterPro" id="IPR009057">
    <property type="entry name" value="Homeodomain-like_sf"/>
</dbReference>
<proteinExistence type="inferred from homology"/>
<dbReference type="Bgee" id="ENSGACG00000008440">
    <property type="expression patterns" value="Expressed in muscle tissue and 2 other cell types or tissues"/>
</dbReference>
<feature type="region of interest" description="Disordered" evidence="13">
    <location>
        <begin position="236"/>
        <end position="293"/>
    </location>
</feature>
<organism evidence="15">
    <name type="scientific">Gasterosteus aculeatus</name>
    <name type="common">Three-spined stickleback</name>
    <dbReference type="NCBI Taxonomy" id="69293"/>
    <lineage>
        <taxon>Eukaryota</taxon>
        <taxon>Metazoa</taxon>
        <taxon>Chordata</taxon>
        <taxon>Craniata</taxon>
        <taxon>Vertebrata</taxon>
        <taxon>Euteleostomi</taxon>
        <taxon>Actinopterygii</taxon>
        <taxon>Neopterygii</taxon>
        <taxon>Teleostei</taxon>
        <taxon>Neoteleostei</taxon>
        <taxon>Acanthomorphata</taxon>
        <taxon>Eupercaria</taxon>
        <taxon>Perciformes</taxon>
        <taxon>Cottioidei</taxon>
        <taxon>Gasterosteales</taxon>
        <taxon>Gasterosteidae</taxon>
        <taxon>Gasterosteus</taxon>
    </lineage>
</organism>
<keyword evidence="6" id="KW-0805">Transcription regulation</keyword>
<dbReference type="STRING" id="69293.ENSGACP00000011152"/>
<evidence type="ECO:0000256" key="9">
    <source>
        <dbReference type="ARBA" id="ARBA00023163"/>
    </source>
</evidence>
<feature type="compositionally biased region" description="Basic and acidic residues" evidence="13">
    <location>
        <begin position="244"/>
        <end position="274"/>
    </location>
</feature>
<keyword evidence="7 11" id="KW-0238">DNA-binding</keyword>
<protein>
    <submittedName>
        <fullName evidence="15">SIX homeobox 4a</fullName>
    </submittedName>
</protein>
<comment type="function">
    <text evidence="1">Sequence-specific transcription factor which is part of a developmental regulatory system that provides cells with specific positional identities on the anterior-posterior axis.</text>
</comment>
<dbReference type="PROSITE" id="PS00027">
    <property type="entry name" value="HOMEOBOX_1"/>
    <property type="match status" value="1"/>
</dbReference>
<evidence type="ECO:0000256" key="6">
    <source>
        <dbReference type="ARBA" id="ARBA00023015"/>
    </source>
</evidence>
<evidence type="ECO:0000256" key="3">
    <source>
        <dbReference type="ARBA" id="ARBA00004496"/>
    </source>
</evidence>
<dbReference type="PROSITE" id="PS50071">
    <property type="entry name" value="HOMEOBOX_2"/>
    <property type="match status" value="1"/>
</dbReference>
<feature type="region of interest" description="Disordered" evidence="13">
    <location>
        <begin position="1"/>
        <end position="22"/>
    </location>
</feature>
<comment type="subcellular location">
    <subcellularLocation>
        <location evidence="3">Cytoplasm</location>
    </subcellularLocation>
    <subcellularLocation>
        <location evidence="2 11 12">Nucleus</location>
    </subcellularLocation>
</comment>
<dbReference type="eggNOG" id="KOG0775">
    <property type="taxonomic scope" value="Eukaryota"/>
</dbReference>
<evidence type="ECO:0000256" key="13">
    <source>
        <dbReference type="SAM" id="MobiDB-lite"/>
    </source>
</evidence>
<dbReference type="GO" id="GO:0005634">
    <property type="term" value="C:nucleus"/>
    <property type="evidence" value="ECO:0007669"/>
    <property type="project" value="UniProtKB-SubCell"/>
</dbReference>
<feature type="region of interest" description="Disordered" evidence="13">
    <location>
        <begin position="518"/>
        <end position="554"/>
    </location>
</feature>
<evidence type="ECO:0000256" key="4">
    <source>
        <dbReference type="ARBA" id="ARBA00008161"/>
    </source>
</evidence>
<reference evidence="15" key="1">
    <citation type="submission" date="2006-01" db="EMBL/GenBank/DDBJ databases">
        <authorList>
            <person name="Lindblad-Toh K."/>
            <person name="Mauceli E."/>
            <person name="Grabherr M."/>
            <person name="Chang J.L."/>
            <person name="Lander E.S."/>
        </authorList>
    </citation>
    <scope>NUCLEOTIDE SEQUENCE [LARGE SCALE GENOMIC DNA]</scope>
</reference>
<evidence type="ECO:0000256" key="5">
    <source>
        <dbReference type="ARBA" id="ARBA00022473"/>
    </source>
</evidence>
<sequence>FTGEGLNKKKKNMSSSSAGGVTTANDIKRENVKEVDKRECIKLVALDAAELSMERNADAVRTELLVSAASSLAFSPEQVACVCEALQQGGNVDRLARFLWSLPQSDLLRGNESILKAQALVAYHQARYQELYSILENHSFSPSNHTFLQDLWYKARYTEAEKARGRPLGAVDKYRIRRKYPLPRTIWDGEETVYCFKERSRNALKDLYNHNRYPSPAEKRNLAKITGLSLTQVSNWFKNRRQRDRNPSEAQSKSESDGNHSTEDESSKGQEELSPRPLSNSSDGVITHGTLPIQTGPLDSGVVLQQIGDIKLPPGSSSGGLYNGGLVTNTPSAVFHNGGSSYLHTPGNILFNGLNLGIQPLAFNPLRPSGGVLLGGSEDSSLQYGSYSGCVNGAEVKLEGVHTMAPQNGASSVLTFGSSSGALQLGGYSLVQVPSGVSDGDGNSLLNGDIGLPPLQLSSALSASTITQGNIPLNNVAVSSSSDSFMSNASQAAIKKEPLEGGVYSSYHHGLHLDPSGHLGYSAHNSDEAPSSQGAASSTEVSAVSSSSPEPEVYTTLTLRGPSSHLMGPGMNSNYINLSESKAEGSGSGGVREMVRAMCGEMEAVEGKDLAKLQTVQMEENMADL</sequence>
<feature type="DNA-binding region" description="Homeobox" evidence="11">
    <location>
        <begin position="198"/>
        <end position="248"/>
    </location>
</feature>
<keyword evidence="10 11" id="KW-0539">Nucleus</keyword>
<dbReference type="FunFam" id="1.10.10.60:FF:000085">
    <property type="entry name" value="SIX homeobox 5"/>
    <property type="match status" value="1"/>
</dbReference>
<dbReference type="SMART" id="SM00389">
    <property type="entry name" value="HOX"/>
    <property type="match status" value="1"/>
</dbReference>
<dbReference type="InterPro" id="IPR031701">
    <property type="entry name" value="SIX1_SD"/>
</dbReference>
<dbReference type="Pfam" id="PF00046">
    <property type="entry name" value="Homeodomain"/>
    <property type="match status" value="1"/>
</dbReference>
<evidence type="ECO:0000259" key="14">
    <source>
        <dbReference type="PROSITE" id="PS50071"/>
    </source>
</evidence>
<dbReference type="GO" id="GO:0005737">
    <property type="term" value="C:cytoplasm"/>
    <property type="evidence" value="ECO:0007669"/>
    <property type="project" value="UniProtKB-SubCell"/>
</dbReference>
<feature type="compositionally biased region" description="Low complexity" evidence="13">
    <location>
        <begin position="535"/>
        <end position="554"/>
    </location>
</feature>
<evidence type="ECO:0000256" key="2">
    <source>
        <dbReference type="ARBA" id="ARBA00004123"/>
    </source>
</evidence>
<dbReference type="CDD" id="cd00086">
    <property type="entry name" value="homeodomain"/>
    <property type="match status" value="1"/>
</dbReference>
<evidence type="ECO:0000256" key="12">
    <source>
        <dbReference type="RuleBase" id="RU000682"/>
    </source>
</evidence>
<comment type="similarity">
    <text evidence="4">Belongs to the SIX/Sine oculis homeobox family.</text>
</comment>
<evidence type="ECO:0000256" key="7">
    <source>
        <dbReference type="ARBA" id="ARBA00023125"/>
    </source>
</evidence>
<feature type="domain" description="Homeobox" evidence="14">
    <location>
        <begin position="196"/>
        <end position="247"/>
    </location>
</feature>
<dbReference type="Ensembl" id="ENSGACT00000011175.1">
    <property type="protein sequence ID" value="ENSGACP00000011152.1"/>
    <property type="gene ID" value="ENSGACG00000008440.1"/>
</dbReference>
<keyword evidence="9" id="KW-0804">Transcription</keyword>
<dbReference type="OMA" id="MCGEMEA"/>